<proteinExistence type="inferred from homology"/>
<dbReference type="Gene3D" id="3.40.630.10">
    <property type="entry name" value="Zn peptidases"/>
    <property type="match status" value="1"/>
</dbReference>
<keyword evidence="4 9" id="KW-0378">Hydrolase</keyword>
<sequence length="309" mass="35485">MSIVNTKINYTYEILQRDINNLKSKYEFLEVNTIGNSVLGKKLYCIKLGNGPNKVFYNAAHHALEWITTPLLMKFAETFCYAYSNNKTIKGYDINNIYNQSSLYIVPMVNPDGIDLVINGLNKNNPYYLDLIKWNKGNMDFSKNWSANIKGVDLNHNYDASWHLSKTYEIKYGILGPGPTRFCGDYPESEPESRALANFTRKHNFELVLAYHSQGEVIYWNYNNLADERSKKIAQMLSKVSNYPLDETSGIASFGGFKDWFIEKYNKPGYTIEVGMGKNPLPLTQFNKIYNDNEELLILASIATIKNYL</sequence>
<comment type="cofactor">
    <cofactor evidence="1">
        <name>Zn(2+)</name>
        <dbReference type="ChEBI" id="CHEBI:29105"/>
    </cofactor>
</comment>
<feature type="active site" description="Proton donor/acceptor" evidence="7">
    <location>
        <position position="273"/>
    </location>
</feature>
<dbReference type="InterPro" id="IPR000834">
    <property type="entry name" value="Peptidase_M14"/>
</dbReference>
<dbReference type="RefSeq" id="WP_079412308.1">
    <property type="nucleotide sequence ID" value="NZ_MZGW01000004.1"/>
</dbReference>
<evidence type="ECO:0000313" key="10">
    <source>
        <dbReference type="Proteomes" id="UP000190140"/>
    </source>
</evidence>
<gene>
    <name evidence="9" type="ORF">CLOTH_13180</name>
</gene>
<dbReference type="GO" id="GO:0006508">
    <property type="term" value="P:proteolysis"/>
    <property type="evidence" value="ECO:0007669"/>
    <property type="project" value="UniProtKB-KW"/>
</dbReference>
<keyword evidence="5" id="KW-0862">Zinc</keyword>
<keyword evidence="6" id="KW-0482">Metalloprotease</keyword>
<comment type="similarity">
    <text evidence="2 7">Belongs to the peptidase M14 family.</text>
</comment>
<protein>
    <submittedName>
        <fullName evidence="9">Gamma-D-glutamyl-L-diamino acid endopeptidase 1</fullName>
        <ecNumber evidence="9">3.4.19.11</ecNumber>
    </submittedName>
</protein>
<dbReference type="EC" id="3.4.19.11" evidence="9"/>
<evidence type="ECO:0000259" key="8">
    <source>
        <dbReference type="PROSITE" id="PS52035"/>
    </source>
</evidence>
<reference evidence="9 10" key="1">
    <citation type="submission" date="2017-03" db="EMBL/GenBank/DDBJ databases">
        <title>Genome sequence of Clostridium thermoalcaliphilum DSM 7309.</title>
        <authorList>
            <person name="Poehlein A."/>
            <person name="Daniel R."/>
        </authorList>
    </citation>
    <scope>NUCLEOTIDE SEQUENCE [LARGE SCALE GENOMIC DNA]</scope>
    <source>
        <strain evidence="9 10">DSM 7309</strain>
    </source>
</reference>
<evidence type="ECO:0000256" key="5">
    <source>
        <dbReference type="ARBA" id="ARBA00022833"/>
    </source>
</evidence>
<dbReference type="GO" id="GO:0008270">
    <property type="term" value="F:zinc ion binding"/>
    <property type="evidence" value="ECO:0007669"/>
    <property type="project" value="InterPro"/>
</dbReference>
<evidence type="ECO:0000256" key="7">
    <source>
        <dbReference type="PROSITE-ProRule" id="PRU01379"/>
    </source>
</evidence>
<organism evidence="9 10">
    <name type="scientific">Alkalithermobacter paradoxus</name>
    <dbReference type="NCBI Taxonomy" id="29349"/>
    <lineage>
        <taxon>Bacteria</taxon>
        <taxon>Bacillati</taxon>
        <taxon>Bacillota</taxon>
        <taxon>Clostridia</taxon>
        <taxon>Peptostreptococcales</taxon>
        <taxon>Tepidibacteraceae</taxon>
        <taxon>Alkalithermobacter</taxon>
    </lineage>
</organism>
<dbReference type="PROSITE" id="PS52035">
    <property type="entry name" value="PEPTIDASE_M14"/>
    <property type="match status" value="1"/>
</dbReference>
<evidence type="ECO:0000256" key="3">
    <source>
        <dbReference type="ARBA" id="ARBA00022670"/>
    </source>
</evidence>
<dbReference type="PANTHER" id="PTHR11705">
    <property type="entry name" value="PROTEASE FAMILY M14 CARBOXYPEPTIDASE A,B"/>
    <property type="match status" value="1"/>
</dbReference>
<evidence type="ECO:0000256" key="6">
    <source>
        <dbReference type="ARBA" id="ARBA00023049"/>
    </source>
</evidence>
<dbReference type="AlphaFoldDB" id="A0A1V4I6Q7"/>
<accession>A0A1V4I6Q7</accession>
<dbReference type="Proteomes" id="UP000190140">
    <property type="component" value="Unassembled WGS sequence"/>
</dbReference>
<dbReference type="GO" id="GO:0005615">
    <property type="term" value="C:extracellular space"/>
    <property type="evidence" value="ECO:0007669"/>
    <property type="project" value="TreeGrafter"/>
</dbReference>
<dbReference type="Pfam" id="PF00246">
    <property type="entry name" value="Peptidase_M14"/>
    <property type="match status" value="1"/>
</dbReference>
<dbReference type="SUPFAM" id="SSF53187">
    <property type="entry name" value="Zn-dependent exopeptidases"/>
    <property type="match status" value="1"/>
</dbReference>
<evidence type="ECO:0000256" key="2">
    <source>
        <dbReference type="ARBA" id="ARBA00005988"/>
    </source>
</evidence>
<dbReference type="PRINTS" id="PR00765">
    <property type="entry name" value="CRBOXYPTASEA"/>
</dbReference>
<dbReference type="GO" id="GO:0004181">
    <property type="term" value="F:metallocarboxypeptidase activity"/>
    <property type="evidence" value="ECO:0007669"/>
    <property type="project" value="InterPro"/>
</dbReference>
<evidence type="ECO:0000313" key="9">
    <source>
        <dbReference type="EMBL" id="OPJ55560.1"/>
    </source>
</evidence>
<dbReference type="PANTHER" id="PTHR11705:SF143">
    <property type="entry name" value="SLL0236 PROTEIN"/>
    <property type="match status" value="1"/>
</dbReference>
<keyword evidence="10" id="KW-1185">Reference proteome</keyword>
<evidence type="ECO:0000256" key="1">
    <source>
        <dbReference type="ARBA" id="ARBA00001947"/>
    </source>
</evidence>
<feature type="domain" description="Peptidase M14" evidence="8">
    <location>
        <begin position="8"/>
        <end position="303"/>
    </location>
</feature>
<dbReference type="STRING" id="29349.CLOTH_13180"/>
<dbReference type="CDD" id="cd06229">
    <property type="entry name" value="M14_Endopeptidase_I"/>
    <property type="match status" value="1"/>
</dbReference>
<comment type="caution">
    <text evidence="9">The sequence shown here is derived from an EMBL/GenBank/DDBJ whole genome shotgun (WGS) entry which is preliminary data.</text>
</comment>
<dbReference type="SMART" id="SM00631">
    <property type="entry name" value="Zn_pept"/>
    <property type="match status" value="1"/>
</dbReference>
<dbReference type="EMBL" id="MZGW01000004">
    <property type="protein sequence ID" value="OPJ55560.1"/>
    <property type="molecule type" value="Genomic_DNA"/>
</dbReference>
<name>A0A1V4I6Q7_9FIRM</name>
<dbReference type="InterPro" id="IPR034274">
    <property type="entry name" value="ENP1_M14_CPD"/>
</dbReference>
<evidence type="ECO:0000256" key="4">
    <source>
        <dbReference type="ARBA" id="ARBA00022801"/>
    </source>
</evidence>
<keyword evidence="3" id="KW-0645">Protease</keyword>